<dbReference type="Proteomes" id="UP000002029">
    <property type="component" value="Chromosome"/>
</dbReference>
<feature type="region of interest" description="Disordered" evidence="1">
    <location>
        <begin position="1"/>
        <end position="21"/>
    </location>
</feature>
<evidence type="ECO:0000313" key="3">
    <source>
        <dbReference type="Proteomes" id="UP000002029"/>
    </source>
</evidence>
<proteinExistence type="predicted"/>
<dbReference type="EMBL" id="CP001814">
    <property type="protein sequence ID" value="ACZ89132.1"/>
    <property type="molecule type" value="Genomic_DNA"/>
</dbReference>
<dbReference type="RefSeq" id="WP_012892867.1">
    <property type="nucleotide sequence ID" value="NC_013595.1"/>
</dbReference>
<dbReference type="HOGENOM" id="CLU_2083594_0_0_11"/>
<organism evidence="2 3">
    <name type="scientific">Streptosporangium roseum (strain ATCC 12428 / DSM 43021 / JCM 3005 / KCTC 9067 / NCIMB 10171 / NRRL 2505 / NI 9100)</name>
    <dbReference type="NCBI Taxonomy" id="479432"/>
    <lineage>
        <taxon>Bacteria</taxon>
        <taxon>Bacillati</taxon>
        <taxon>Actinomycetota</taxon>
        <taxon>Actinomycetes</taxon>
        <taxon>Streptosporangiales</taxon>
        <taxon>Streptosporangiaceae</taxon>
        <taxon>Streptosporangium</taxon>
    </lineage>
</organism>
<evidence type="ECO:0000256" key="1">
    <source>
        <dbReference type="SAM" id="MobiDB-lite"/>
    </source>
</evidence>
<keyword evidence="3" id="KW-1185">Reference proteome</keyword>
<name>D2B0C6_STRRD</name>
<feature type="compositionally biased region" description="Pro residues" evidence="1">
    <location>
        <begin position="1"/>
        <end position="12"/>
    </location>
</feature>
<gene>
    <name evidence="2" type="ordered locus">Sros_6418</name>
</gene>
<evidence type="ECO:0000313" key="2">
    <source>
        <dbReference type="EMBL" id="ACZ89132.1"/>
    </source>
</evidence>
<sequence>MATPPPVAPAVPGPEQSPVAPVAQPAELPAVAIGSVTIGSVTWKDIRVGSLCPPMSPCATVKCGPGHICVPSPEKCSTTPCPQYDCVSMVPLPMQPAPASGPVAVAPPAGNPASLPM</sequence>
<dbReference type="AlphaFoldDB" id="D2B0C6"/>
<dbReference type="KEGG" id="sro:Sros_6418"/>
<accession>D2B0C6</accession>
<reference evidence="2 3" key="1">
    <citation type="journal article" date="2010" name="Stand. Genomic Sci.">
        <title>Complete genome sequence of Streptosporangium roseum type strain (NI 9100).</title>
        <authorList>
            <person name="Nolan M."/>
            <person name="Sikorski J."/>
            <person name="Jando M."/>
            <person name="Lucas S."/>
            <person name="Lapidus A."/>
            <person name="Glavina Del Rio T."/>
            <person name="Chen F."/>
            <person name="Tice H."/>
            <person name="Pitluck S."/>
            <person name="Cheng J.F."/>
            <person name="Chertkov O."/>
            <person name="Sims D."/>
            <person name="Meincke L."/>
            <person name="Brettin T."/>
            <person name="Han C."/>
            <person name="Detter J.C."/>
            <person name="Bruce D."/>
            <person name="Goodwin L."/>
            <person name="Land M."/>
            <person name="Hauser L."/>
            <person name="Chang Y.J."/>
            <person name="Jeffries C.D."/>
            <person name="Ivanova N."/>
            <person name="Mavromatis K."/>
            <person name="Mikhailova N."/>
            <person name="Chen A."/>
            <person name="Palaniappan K."/>
            <person name="Chain P."/>
            <person name="Rohde M."/>
            <person name="Goker M."/>
            <person name="Bristow J."/>
            <person name="Eisen J.A."/>
            <person name="Markowitz V."/>
            <person name="Hugenholtz P."/>
            <person name="Kyrpides N.C."/>
            <person name="Klenk H.P."/>
        </authorList>
    </citation>
    <scope>NUCLEOTIDE SEQUENCE [LARGE SCALE GENOMIC DNA]</scope>
    <source>
        <strain evidence="3">ATCC 12428 / DSM 43021 / JCM 3005 / NI 9100</strain>
    </source>
</reference>
<protein>
    <submittedName>
        <fullName evidence="2">Uncharacterized protein</fullName>
    </submittedName>
</protein>